<name>B6IFN3_CAEBR</name>
<evidence type="ECO:0000313" key="1">
    <source>
        <dbReference type="EMBL" id="CAR98713.1"/>
    </source>
</evidence>
<proteinExistence type="predicted"/>
<protein>
    <submittedName>
        <fullName evidence="1">Protein CBG25263</fullName>
    </submittedName>
</protein>
<sequence>MFNKEDFYEFKCKSRFKI</sequence>
<dbReference type="Proteomes" id="UP000008549">
    <property type="component" value="Unassembled WGS sequence"/>
</dbReference>
<organism evidence="1 2">
    <name type="scientific">Caenorhabditis briggsae</name>
    <dbReference type="NCBI Taxonomy" id="6238"/>
    <lineage>
        <taxon>Eukaryota</taxon>
        <taxon>Metazoa</taxon>
        <taxon>Ecdysozoa</taxon>
        <taxon>Nematoda</taxon>
        <taxon>Chromadorea</taxon>
        <taxon>Rhabditida</taxon>
        <taxon>Rhabditina</taxon>
        <taxon>Rhabditomorpha</taxon>
        <taxon>Rhabditoidea</taxon>
        <taxon>Rhabditidae</taxon>
        <taxon>Peloderinae</taxon>
        <taxon>Caenorhabditis</taxon>
    </lineage>
</organism>
<dbReference type="GeneID" id="68916756"/>
<dbReference type="KEGG" id="cbr:CBG_25263"/>
<dbReference type="AlphaFoldDB" id="B6IFN3"/>
<dbReference type="InParanoid" id="B6IFN3"/>
<accession>B6IFN3</accession>
<dbReference type="CTD" id="68916756"/>
<dbReference type="HOGENOM" id="CLU_3431041_0_0_1"/>
<gene>
    <name evidence="1" type="ORF">CBG25263</name>
    <name evidence="1" type="ORF">CBG_25263</name>
</gene>
<dbReference type="RefSeq" id="XP_045098283.1">
    <property type="nucleotide sequence ID" value="XM_045243705.1"/>
</dbReference>
<dbReference type="EMBL" id="HE600926">
    <property type="protein sequence ID" value="CAR98713.1"/>
    <property type="molecule type" value="Genomic_DNA"/>
</dbReference>
<reference evidence="1 2" key="1">
    <citation type="journal article" date="2003" name="PLoS Biol.">
        <title>The genome sequence of Caenorhabditis briggsae: a platform for comparative genomics.</title>
        <authorList>
            <person name="Stein L.D."/>
            <person name="Bao Z."/>
            <person name="Blasiar D."/>
            <person name="Blumenthal T."/>
            <person name="Brent M.R."/>
            <person name="Chen N."/>
            <person name="Chinwalla A."/>
            <person name="Clarke L."/>
            <person name="Clee C."/>
            <person name="Coghlan A."/>
            <person name="Coulson A."/>
            <person name="D'Eustachio P."/>
            <person name="Fitch D.H."/>
            <person name="Fulton L.A."/>
            <person name="Fulton R.E."/>
            <person name="Griffiths-Jones S."/>
            <person name="Harris T.W."/>
            <person name="Hillier L.W."/>
            <person name="Kamath R."/>
            <person name="Kuwabara P.E."/>
            <person name="Mardis E.R."/>
            <person name="Marra M.A."/>
            <person name="Miner T.L."/>
            <person name="Minx P."/>
            <person name="Mullikin J.C."/>
            <person name="Plumb R.W."/>
            <person name="Rogers J."/>
            <person name="Schein J.E."/>
            <person name="Sohrmann M."/>
            <person name="Spieth J."/>
            <person name="Stajich J.E."/>
            <person name="Wei C."/>
            <person name="Willey D."/>
            <person name="Wilson R.K."/>
            <person name="Durbin R."/>
            <person name="Waterston R.H."/>
        </authorList>
    </citation>
    <scope>NUCLEOTIDE SEQUENCE [LARGE SCALE GENOMIC DNA]</scope>
    <source>
        <strain evidence="1 2">AF16</strain>
    </source>
</reference>
<evidence type="ECO:0000313" key="2">
    <source>
        <dbReference type="Proteomes" id="UP000008549"/>
    </source>
</evidence>
<keyword evidence="2" id="KW-1185">Reference proteome</keyword>
<reference evidence="1 2" key="2">
    <citation type="journal article" date="2011" name="PLoS Genet.">
        <title>Caenorhabditis briggsae recombinant inbred line genotypes reveal inter-strain incompatibility and the evolution of recombination.</title>
        <authorList>
            <person name="Ross J.A."/>
            <person name="Koboldt D.C."/>
            <person name="Staisch J.E."/>
            <person name="Chamberlin H.M."/>
            <person name="Gupta B.P."/>
            <person name="Miller R.D."/>
            <person name="Baird S.E."/>
            <person name="Haag E.S."/>
        </authorList>
    </citation>
    <scope>NUCLEOTIDE SEQUENCE [LARGE SCALE GENOMIC DNA]</scope>
    <source>
        <strain evidence="1 2">AF16</strain>
    </source>
</reference>